<evidence type="ECO:0000256" key="3">
    <source>
        <dbReference type="SAM" id="Phobius"/>
    </source>
</evidence>
<feature type="region of interest" description="Disordered" evidence="2">
    <location>
        <begin position="176"/>
        <end position="196"/>
    </location>
</feature>
<sequence length="554" mass="56869">MTAPIWMAAPPEVHSTLLSSGPGPGSLLAAAGAWNSLSTEYLEAADELTALLGAVQAGTWDGPTAEGYVAAHAPYLAWLMQAATDSAVRAGRHETAATAYISALAAMPTLAELAANHAAHAALVATNFFGINAIPIALNEADYVRMWIQAATVMGTYQTVATAAVAASPQTTPAPQIMKADASAATSDQPSPLPPDRQDDVLDWLNNSGFTDFYNRVFQPLIDGLMSDPFFQDMFAGFDPWLPVLGNPLTYLNPANIAFALGYPMDIGTYVALLSQTFGFIGADLAAAFATGNPATIAFTILFTTIEAIGTIITDTIALLKTLLESTLVLLPLFLPLMTLPLVPLVAAPVLLGGAVGVGLHLHGIPVMPVIPATPPLAFALAPTPPPVPAPAPAPSPAAAPASAPAPPAPPPPPPAPSAPPVGLTMDGLAYMLGGLTADARRAASTSARRKKSRQAEAAQPAAAAAAMAEQTPGGRHRRAEVTQLGRGYEYMDLEPEPPVVPSDQGAGPIGFAGTERKAAGAQPTGLTTVVGGSYGDGSTAPMMPSTWDHELDQ</sequence>
<evidence type="ECO:0000256" key="2">
    <source>
        <dbReference type="SAM" id="MobiDB-lite"/>
    </source>
</evidence>
<dbReference type="InterPro" id="IPR043641">
    <property type="entry name" value="PPE-PPW_C"/>
</dbReference>
<dbReference type="OrthoDB" id="4753487at2"/>
<dbReference type="AlphaFoldDB" id="A0A1A2Z892"/>
<protein>
    <recommendedName>
        <fullName evidence="8">PPE family domain-containing protein</fullName>
    </recommendedName>
</protein>
<dbReference type="Pfam" id="PF18878">
    <property type="entry name" value="PPE-PPW"/>
    <property type="match status" value="1"/>
</dbReference>
<feature type="region of interest" description="Disordered" evidence="2">
    <location>
        <begin position="442"/>
        <end position="478"/>
    </location>
</feature>
<dbReference type="Gene3D" id="1.20.1260.20">
    <property type="entry name" value="PPE superfamily"/>
    <property type="match status" value="1"/>
</dbReference>
<dbReference type="InterPro" id="IPR038332">
    <property type="entry name" value="PPE_sf"/>
</dbReference>
<keyword evidence="3" id="KW-0812">Transmembrane</keyword>
<feature type="domain" description="PPE" evidence="4">
    <location>
        <begin position="6"/>
        <end position="168"/>
    </location>
</feature>
<dbReference type="GO" id="GO:0052572">
    <property type="term" value="P:response to host immune response"/>
    <property type="evidence" value="ECO:0007669"/>
    <property type="project" value="TreeGrafter"/>
</dbReference>
<reference evidence="7" key="1">
    <citation type="submission" date="2016-06" db="EMBL/GenBank/DDBJ databases">
        <authorList>
            <person name="Sutton G."/>
            <person name="Brinkac L."/>
            <person name="Sanka R."/>
            <person name="Adams M."/>
            <person name="Lau E."/>
            <person name="Sam S."/>
            <person name="Sreng N."/>
            <person name="Him V."/>
            <person name="Kerleguer A."/>
            <person name="Cheng S."/>
        </authorList>
    </citation>
    <scope>NUCLEOTIDE SEQUENCE [LARGE SCALE GENOMIC DNA]</scope>
    <source>
        <strain evidence="7">E861</strain>
    </source>
</reference>
<gene>
    <name evidence="6" type="ORF">A5707_02140</name>
</gene>
<feature type="transmembrane region" description="Helical" evidence="3">
    <location>
        <begin position="340"/>
        <end position="362"/>
    </location>
</feature>
<keyword evidence="3" id="KW-1133">Transmembrane helix</keyword>
<dbReference type="PANTHER" id="PTHR46766:SF1">
    <property type="entry name" value="GLUTAMINE-RICH PROTEIN 2"/>
    <property type="match status" value="1"/>
</dbReference>
<feature type="compositionally biased region" description="Low complexity" evidence="2">
    <location>
        <begin position="456"/>
        <end position="471"/>
    </location>
</feature>
<name>A0A1A2Z892_9MYCO</name>
<evidence type="ECO:0000313" key="7">
    <source>
        <dbReference type="Proteomes" id="UP000093592"/>
    </source>
</evidence>
<accession>A0A1A2Z892</accession>
<dbReference type="Pfam" id="PF00823">
    <property type="entry name" value="PPE"/>
    <property type="match status" value="1"/>
</dbReference>
<comment type="caution">
    <text evidence="6">The sequence shown here is derived from an EMBL/GenBank/DDBJ whole genome shotgun (WGS) entry which is preliminary data.</text>
</comment>
<dbReference type="Proteomes" id="UP000093592">
    <property type="component" value="Unassembled WGS sequence"/>
</dbReference>
<dbReference type="RefSeq" id="WP_065015010.1">
    <property type="nucleotide sequence ID" value="NZ_LZKJ01000125.1"/>
</dbReference>
<evidence type="ECO:0000259" key="4">
    <source>
        <dbReference type="Pfam" id="PF00823"/>
    </source>
</evidence>
<evidence type="ECO:0000256" key="1">
    <source>
        <dbReference type="ARBA" id="ARBA00010652"/>
    </source>
</evidence>
<feature type="transmembrane region" description="Helical" evidence="3">
    <location>
        <begin position="267"/>
        <end position="290"/>
    </location>
</feature>
<feature type="compositionally biased region" description="Pro residues" evidence="2">
    <location>
        <begin position="388"/>
        <end position="420"/>
    </location>
</feature>
<evidence type="ECO:0008006" key="8">
    <source>
        <dbReference type="Google" id="ProtNLM"/>
    </source>
</evidence>
<dbReference type="InterPro" id="IPR000030">
    <property type="entry name" value="PPE_dom"/>
</dbReference>
<feature type="region of interest" description="Disordered" evidence="2">
    <location>
        <begin position="388"/>
        <end position="423"/>
    </location>
</feature>
<dbReference type="SUPFAM" id="SSF140459">
    <property type="entry name" value="PE/PPE dimer-like"/>
    <property type="match status" value="1"/>
</dbReference>
<dbReference type="FunFam" id="1.20.1260.20:FF:000001">
    <property type="entry name" value="PPE family protein PPE41"/>
    <property type="match status" value="1"/>
</dbReference>
<feature type="transmembrane region" description="Helical" evidence="3">
    <location>
        <begin position="297"/>
        <end position="320"/>
    </location>
</feature>
<evidence type="ECO:0000259" key="5">
    <source>
        <dbReference type="Pfam" id="PF18878"/>
    </source>
</evidence>
<feature type="region of interest" description="Disordered" evidence="2">
    <location>
        <begin position="500"/>
        <end position="554"/>
    </location>
</feature>
<organism evidence="6 7">
    <name type="scientific">Mycobacterium kyorinense</name>
    <dbReference type="NCBI Taxonomy" id="487514"/>
    <lineage>
        <taxon>Bacteria</taxon>
        <taxon>Bacillati</taxon>
        <taxon>Actinomycetota</taxon>
        <taxon>Actinomycetes</taxon>
        <taxon>Mycobacteriales</taxon>
        <taxon>Mycobacteriaceae</taxon>
        <taxon>Mycobacterium</taxon>
    </lineage>
</organism>
<dbReference type="EMBL" id="LZKJ01000125">
    <property type="protein sequence ID" value="OBI45331.1"/>
    <property type="molecule type" value="Genomic_DNA"/>
</dbReference>
<comment type="similarity">
    <text evidence="1">Belongs to the mycobacterial PPE family.</text>
</comment>
<feature type="domain" description="PPE-PPW subfamily C-terminal" evidence="5">
    <location>
        <begin position="503"/>
        <end position="548"/>
    </location>
</feature>
<keyword evidence="3" id="KW-0472">Membrane</keyword>
<proteinExistence type="inferred from homology"/>
<evidence type="ECO:0000313" key="6">
    <source>
        <dbReference type="EMBL" id="OBI45331.1"/>
    </source>
</evidence>
<dbReference type="PANTHER" id="PTHR46766">
    <property type="entry name" value="GLUTAMINE-RICH PROTEIN 2"/>
    <property type="match status" value="1"/>
</dbReference>